<evidence type="ECO:0008006" key="4">
    <source>
        <dbReference type="Google" id="ProtNLM"/>
    </source>
</evidence>
<proteinExistence type="predicted"/>
<comment type="caution">
    <text evidence="2">The sequence shown here is derived from an EMBL/GenBank/DDBJ whole genome shotgun (WGS) entry which is preliminary data.</text>
</comment>
<name>A0ABQ1LPR7_9SPHI</name>
<keyword evidence="1" id="KW-0472">Membrane</keyword>
<sequence>MHRAILIISGVALLAVIALPIWRIELDAAQYPEGLELLIYSYKLDGHVDIINGLNHYIGMKTLRADDFIEFTVLPYLIGIYGLAFIVVGFLGKRKGLYILFAAFLLFGVVSMVDFWRWLYEYGHDLDPTAPIKVPGMAYQPPLIGFKQLLNFGAFSIPAIGGWIFIASGVLLAYCVFGEWRIAKTWAKS</sequence>
<evidence type="ECO:0000313" key="2">
    <source>
        <dbReference type="EMBL" id="GGC27811.1"/>
    </source>
</evidence>
<dbReference type="Proteomes" id="UP000597338">
    <property type="component" value="Unassembled WGS sequence"/>
</dbReference>
<feature type="transmembrane region" description="Helical" evidence="1">
    <location>
        <begin position="152"/>
        <end position="177"/>
    </location>
</feature>
<gene>
    <name evidence="2" type="ORF">GCM10011386_19770</name>
</gene>
<evidence type="ECO:0000256" key="1">
    <source>
        <dbReference type="SAM" id="Phobius"/>
    </source>
</evidence>
<feature type="transmembrane region" description="Helical" evidence="1">
    <location>
        <begin position="98"/>
        <end position="119"/>
    </location>
</feature>
<feature type="transmembrane region" description="Helical" evidence="1">
    <location>
        <begin position="73"/>
        <end position="91"/>
    </location>
</feature>
<reference evidence="3" key="1">
    <citation type="journal article" date="2019" name="Int. J. Syst. Evol. Microbiol.">
        <title>The Global Catalogue of Microorganisms (GCM) 10K type strain sequencing project: providing services to taxonomists for standard genome sequencing and annotation.</title>
        <authorList>
            <consortium name="The Broad Institute Genomics Platform"/>
            <consortium name="The Broad Institute Genome Sequencing Center for Infectious Disease"/>
            <person name="Wu L."/>
            <person name="Ma J."/>
        </authorList>
    </citation>
    <scope>NUCLEOTIDE SEQUENCE [LARGE SCALE GENOMIC DNA]</scope>
    <source>
        <strain evidence="3">CGMCC 1.15342</strain>
    </source>
</reference>
<keyword evidence="3" id="KW-1185">Reference proteome</keyword>
<keyword evidence="1" id="KW-0812">Transmembrane</keyword>
<dbReference type="EMBL" id="BMIK01000005">
    <property type="protein sequence ID" value="GGC27811.1"/>
    <property type="molecule type" value="Genomic_DNA"/>
</dbReference>
<evidence type="ECO:0000313" key="3">
    <source>
        <dbReference type="Proteomes" id="UP000597338"/>
    </source>
</evidence>
<accession>A0ABQ1LPR7</accession>
<protein>
    <recommendedName>
        <fullName evidence="4">Copper chaperone NosL</fullName>
    </recommendedName>
</protein>
<keyword evidence="1" id="KW-1133">Transmembrane helix</keyword>
<organism evidence="2 3">
    <name type="scientific">Parapedobacter defluvii</name>
    <dbReference type="NCBI Taxonomy" id="2045106"/>
    <lineage>
        <taxon>Bacteria</taxon>
        <taxon>Pseudomonadati</taxon>
        <taxon>Bacteroidota</taxon>
        <taxon>Sphingobacteriia</taxon>
        <taxon>Sphingobacteriales</taxon>
        <taxon>Sphingobacteriaceae</taxon>
        <taxon>Parapedobacter</taxon>
    </lineage>
</organism>